<accession>A0A4D7QIL4</accession>
<dbReference type="RefSeq" id="WP_137098501.1">
    <property type="nucleotide sequence ID" value="NZ_CP039865.1"/>
</dbReference>
<evidence type="ECO:0000256" key="2">
    <source>
        <dbReference type="ARBA" id="ARBA00023315"/>
    </source>
</evidence>
<dbReference type="Pfam" id="PF07167">
    <property type="entry name" value="PhaC_N"/>
    <property type="match status" value="1"/>
</dbReference>
<sequence length="576" mass="63541">MPISAPAVPSEPPTAEIDRLLHADLAMLTGGFSAVAALEATFDWAAHLAMSPGRRLELLRAAAADIQRLAGLNAAPSAENAPPARHDPRFQAEAWQQWPFSAYAQTFQAVEGWWLEAASHVPGVSRAHEDLLRFMARQILDSVAPSNLAATNPEVLERIRQTGGRCLIDGSRIAADDALRALSNKPPAEAGAFRVGTDVAATEGTVILRTPLCEVIQYKPVTETVQREPVLFVPAWINRFYILDLERRNSMVRHMVERGFTVFMVSWKNPTPEDRDVSFDDYRRLGVLPAIEAALAITGAERLHGVGYCLGGTLLTIVAAAMARDGDERLASLSFLAAQFDFDEAGELKVFVNESQLTLLEDMMWRRGVLAGQQMRGAFHLLRSNDLIWSKLVRQYLMGEPTVANAMAAWAADSTRMPYRMHSDYLRSLYLNNDLAEGRFKVDGRAIEIQDIRAPVFALGTEWDHVAPWHSVYKFGTAIEGEVTFALTNGGHNQGVVSQPGRPDRRYRIATHAAGDRHVDPDRWIASVAPQEGSWWPAWFDWLEARSTGRIAAPPVGRPDAGYASLMAAPGLYVTE</sequence>
<dbReference type="PANTHER" id="PTHR36837">
    <property type="entry name" value="POLY(3-HYDROXYALKANOATE) POLYMERASE SUBUNIT PHAC"/>
    <property type="match status" value="1"/>
</dbReference>
<dbReference type="Proteomes" id="UP000298588">
    <property type="component" value="Chromosome"/>
</dbReference>
<dbReference type="GO" id="GO:0016787">
    <property type="term" value="F:hydrolase activity"/>
    <property type="evidence" value="ECO:0007669"/>
    <property type="project" value="UniProtKB-KW"/>
</dbReference>
<dbReference type="KEGG" id="paqt:E8L99_04920"/>
<dbReference type="InterPro" id="IPR010941">
    <property type="entry name" value="PhaC_N"/>
</dbReference>
<dbReference type="InterPro" id="IPR029058">
    <property type="entry name" value="AB_hydrolase_fold"/>
</dbReference>
<protein>
    <submittedName>
        <fullName evidence="5">Alpha/beta fold hydrolase</fullName>
    </submittedName>
</protein>
<evidence type="ECO:0000259" key="4">
    <source>
        <dbReference type="Pfam" id="PF12551"/>
    </source>
</evidence>
<feature type="domain" description="Poly-beta-hydroxybutyrate polymerase N-terminal" evidence="3">
    <location>
        <begin position="87"/>
        <end position="255"/>
    </location>
</feature>
<keyword evidence="6" id="KW-1185">Reference proteome</keyword>
<reference evidence="5 6" key="1">
    <citation type="submission" date="2019-04" db="EMBL/GenBank/DDBJ databases">
        <title>Phreatobacter aquaticus sp. nov.</title>
        <authorList>
            <person name="Choi A."/>
            <person name="Baek K."/>
        </authorList>
    </citation>
    <scope>NUCLEOTIDE SEQUENCE [LARGE SCALE GENOMIC DNA]</scope>
    <source>
        <strain evidence="5 6">NMCR1094</strain>
    </source>
</reference>
<dbReference type="Pfam" id="PF12551">
    <property type="entry name" value="PHBC_N"/>
    <property type="match status" value="1"/>
</dbReference>
<keyword evidence="2" id="KW-0012">Acyltransferase</keyword>
<evidence type="ECO:0000313" key="5">
    <source>
        <dbReference type="EMBL" id="QCK85167.1"/>
    </source>
</evidence>
<keyword evidence="5" id="KW-0378">Hydrolase</keyword>
<dbReference type="AlphaFoldDB" id="A0A4D7QIL4"/>
<evidence type="ECO:0000313" key="6">
    <source>
        <dbReference type="Proteomes" id="UP000298588"/>
    </source>
</evidence>
<feature type="domain" description="Poly-beta-hydroxybutyrate polymerase N-terminal" evidence="4">
    <location>
        <begin position="13"/>
        <end position="54"/>
    </location>
</feature>
<evidence type="ECO:0000256" key="1">
    <source>
        <dbReference type="ARBA" id="ARBA00022679"/>
    </source>
</evidence>
<dbReference type="GO" id="GO:0016746">
    <property type="term" value="F:acyltransferase activity"/>
    <property type="evidence" value="ECO:0007669"/>
    <property type="project" value="UniProtKB-KW"/>
</dbReference>
<dbReference type="GO" id="GO:0042619">
    <property type="term" value="P:poly-hydroxybutyrate biosynthetic process"/>
    <property type="evidence" value="ECO:0007669"/>
    <property type="project" value="InterPro"/>
</dbReference>
<evidence type="ECO:0000259" key="3">
    <source>
        <dbReference type="Pfam" id="PF07167"/>
    </source>
</evidence>
<dbReference type="EMBL" id="CP039865">
    <property type="protein sequence ID" value="QCK85167.1"/>
    <property type="molecule type" value="Genomic_DNA"/>
</dbReference>
<dbReference type="InterPro" id="IPR051321">
    <property type="entry name" value="PHA/PHB_synthase"/>
</dbReference>
<dbReference type="PANTHER" id="PTHR36837:SF5">
    <property type="entry name" value="POLY-3-HYDROXYBUTYRATE SYNTHASE"/>
    <property type="match status" value="1"/>
</dbReference>
<dbReference type="SUPFAM" id="SSF53474">
    <property type="entry name" value="alpha/beta-Hydrolases"/>
    <property type="match status" value="1"/>
</dbReference>
<dbReference type="OrthoDB" id="7208816at2"/>
<name>A0A4D7QIL4_9HYPH</name>
<organism evidence="5 6">
    <name type="scientific">Phreatobacter aquaticus</name>
    <dbReference type="NCBI Taxonomy" id="2570229"/>
    <lineage>
        <taxon>Bacteria</taxon>
        <taxon>Pseudomonadati</taxon>
        <taxon>Pseudomonadota</taxon>
        <taxon>Alphaproteobacteria</taxon>
        <taxon>Hyphomicrobiales</taxon>
        <taxon>Phreatobacteraceae</taxon>
        <taxon>Phreatobacter</taxon>
    </lineage>
</organism>
<proteinExistence type="predicted"/>
<gene>
    <name evidence="5" type="ORF">E8L99_04920</name>
</gene>
<dbReference type="InterPro" id="IPR022211">
    <property type="entry name" value="PHBC_N"/>
</dbReference>
<dbReference type="Gene3D" id="3.40.50.1820">
    <property type="entry name" value="alpha/beta hydrolase"/>
    <property type="match status" value="1"/>
</dbReference>
<keyword evidence="1" id="KW-0808">Transferase</keyword>